<name>A0A0N8P239_DROAN</name>
<sequence length="106" mass="11925">MKLLPVLLFVSLSVLWSTVQGNAVPDSNQDDFEAVNEVDTDDASGESEPKPLGVASIKVRHVSEDPELCSKLSQYHPHHPLCHNYCKRQGHWVGQCKKERCHCFNI</sequence>
<reference evidence="3 4" key="1">
    <citation type="journal article" date="2007" name="Nature">
        <title>Evolution of genes and genomes on the Drosophila phylogeny.</title>
        <authorList>
            <consortium name="Drosophila 12 Genomes Consortium"/>
            <person name="Clark A.G."/>
            <person name="Eisen M.B."/>
            <person name="Smith D.R."/>
            <person name="Bergman C.M."/>
            <person name="Oliver B."/>
            <person name="Markow T.A."/>
            <person name="Kaufman T.C."/>
            <person name="Kellis M."/>
            <person name="Gelbart W."/>
            <person name="Iyer V.N."/>
            <person name="Pollard D.A."/>
            <person name="Sackton T.B."/>
            <person name="Larracuente A.M."/>
            <person name="Singh N.D."/>
            <person name="Abad J.P."/>
            <person name="Abt D.N."/>
            <person name="Adryan B."/>
            <person name="Aguade M."/>
            <person name="Akashi H."/>
            <person name="Anderson W.W."/>
            <person name="Aquadro C.F."/>
            <person name="Ardell D.H."/>
            <person name="Arguello R."/>
            <person name="Artieri C.G."/>
            <person name="Barbash D.A."/>
            <person name="Barker D."/>
            <person name="Barsanti P."/>
            <person name="Batterham P."/>
            <person name="Batzoglou S."/>
            <person name="Begun D."/>
            <person name="Bhutkar A."/>
            <person name="Blanco E."/>
            <person name="Bosak S.A."/>
            <person name="Bradley R.K."/>
            <person name="Brand A.D."/>
            <person name="Brent M.R."/>
            <person name="Brooks A.N."/>
            <person name="Brown R.H."/>
            <person name="Butlin R.K."/>
            <person name="Caggese C."/>
            <person name="Calvi B.R."/>
            <person name="Bernardo de Carvalho A."/>
            <person name="Caspi A."/>
            <person name="Castrezana S."/>
            <person name="Celniker S.E."/>
            <person name="Chang J.L."/>
            <person name="Chapple C."/>
            <person name="Chatterji S."/>
            <person name="Chinwalla A."/>
            <person name="Civetta A."/>
            <person name="Clifton S.W."/>
            <person name="Comeron J.M."/>
            <person name="Costello J.C."/>
            <person name="Coyne J.A."/>
            <person name="Daub J."/>
            <person name="David R.G."/>
            <person name="Delcher A.L."/>
            <person name="Delehaunty K."/>
            <person name="Do C.B."/>
            <person name="Ebling H."/>
            <person name="Edwards K."/>
            <person name="Eickbush T."/>
            <person name="Evans J.D."/>
            <person name="Filipski A."/>
            <person name="Findeiss S."/>
            <person name="Freyhult E."/>
            <person name="Fulton L."/>
            <person name="Fulton R."/>
            <person name="Garcia A.C."/>
            <person name="Gardiner A."/>
            <person name="Garfield D.A."/>
            <person name="Garvin B.E."/>
            <person name="Gibson G."/>
            <person name="Gilbert D."/>
            <person name="Gnerre S."/>
            <person name="Godfrey J."/>
            <person name="Good R."/>
            <person name="Gotea V."/>
            <person name="Gravely B."/>
            <person name="Greenberg A.J."/>
            <person name="Griffiths-Jones S."/>
            <person name="Gross S."/>
            <person name="Guigo R."/>
            <person name="Gustafson E.A."/>
            <person name="Haerty W."/>
            <person name="Hahn M.W."/>
            <person name="Halligan D.L."/>
            <person name="Halpern A.L."/>
            <person name="Halter G.M."/>
            <person name="Han M.V."/>
            <person name="Heger A."/>
            <person name="Hillier L."/>
            <person name="Hinrichs A.S."/>
            <person name="Holmes I."/>
            <person name="Hoskins R.A."/>
            <person name="Hubisz M.J."/>
            <person name="Hultmark D."/>
            <person name="Huntley M.A."/>
            <person name="Jaffe D.B."/>
            <person name="Jagadeeshan S."/>
            <person name="Jeck W.R."/>
            <person name="Johnson J."/>
            <person name="Jones C.D."/>
            <person name="Jordan W.C."/>
            <person name="Karpen G.H."/>
            <person name="Kataoka E."/>
            <person name="Keightley P.D."/>
            <person name="Kheradpour P."/>
            <person name="Kirkness E.F."/>
            <person name="Koerich L.B."/>
            <person name="Kristiansen K."/>
            <person name="Kudrna D."/>
            <person name="Kulathinal R.J."/>
            <person name="Kumar S."/>
            <person name="Kwok R."/>
            <person name="Lander E."/>
            <person name="Langley C.H."/>
            <person name="Lapoint R."/>
            <person name="Lazzaro B.P."/>
            <person name="Lee S.J."/>
            <person name="Levesque L."/>
            <person name="Li R."/>
            <person name="Lin C.F."/>
            <person name="Lin M.F."/>
            <person name="Lindblad-Toh K."/>
            <person name="Llopart A."/>
            <person name="Long M."/>
            <person name="Low L."/>
            <person name="Lozovsky E."/>
            <person name="Lu J."/>
            <person name="Luo M."/>
            <person name="Machado C.A."/>
            <person name="Makalowski W."/>
            <person name="Marzo M."/>
            <person name="Matsuda M."/>
            <person name="Matzkin L."/>
            <person name="McAllister B."/>
            <person name="McBride C.S."/>
            <person name="McKernan B."/>
            <person name="McKernan K."/>
            <person name="Mendez-Lago M."/>
            <person name="Minx P."/>
            <person name="Mollenhauer M.U."/>
            <person name="Montooth K."/>
            <person name="Mount S.M."/>
            <person name="Mu X."/>
            <person name="Myers E."/>
            <person name="Negre B."/>
            <person name="Newfeld S."/>
            <person name="Nielsen R."/>
            <person name="Noor M.A."/>
            <person name="O'Grady P."/>
            <person name="Pachter L."/>
            <person name="Papaceit M."/>
            <person name="Parisi M.J."/>
            <person name="Parisi M."/>
            <person name="Parts L."/>
            <person name="Pedersen J.S."/>
            <person name="Pesole G."/>
            <person name="Phillippy A.M."/>
            <person name="Ponting C.P."/>
            <person name="Pop M."/>
            <person name="Porcelli D."/>
            <person name="Powell J.R."/>
            <person name="Prohaska S."/>
            <person name="Pruitt K."/>
            <person name="Puig M."/>
            <person name="Quesneville H."/>
            <person name="Ram K.R."/>
            <person name="Rand D."/>
            <person name="Rasmussen M.D."/>
            <person name="Reed L.K."/>
            <person name="Reenan R."/>
            <person name="Reily A."/>
            <person name="Remington K.A."/>
            <person name="Rieger T.T."/>
            <person name="Ritchie M.G."/>
            <person name="Robin C."/>
            <person name="Rogers Y.H."/>
            <person name="Rohde C."/>
            <person name="Rozas J."/>
            <person name="Rubenfield M.J."/>
            <person name="Ruiz A."/>
            <person name="Russo S."/>
            <person name="Salzberg S.L."/>
            <person name="Sanchez-Gracia A."/>
            <person name="Saranga D.J."/>
            <person name="Sato H."/>
            <person name="Schaeffer S.W."/>
            <person name="Schatz M.C."/>
            <person name="Schlenke T."/>
            <person name="Schwartz R."/>
            <person name="Segarra C."/>
            <person name="Singh R.S."/>
            <person name="Sirot L."/>
            <person name="Sirota M."/>
            <person name="Sisneros N.B."/>
            <person name="Smith C.D."/>
            <person name="Smith T.F."/>
            <person name="Spieth J."/>
            <person name="Stage D.E."/>
            <person name="Stark A."/>
            <person name="Stephan W."/>
            <person name="Strausberg R.L."/>
            <person name="Strempel S."/>
            <person name="Sturgill D."/>
            <person name="Sutton G."/>
            <person name="Sutton G.G."/>
            <person name="Tao W."/>
            <person name="Teichmann S."/>
            <person name="Tobari Y.N."/>
            <person name="Tomimura Y."/>
            <person name="Tsolas J.M."/>
            <person name="Valente V.L."/>
            <person name="Venter E."/>
            <person name="Venter J.C."/>
            <person name="Vicario S."/>
            <person name="Vieira F.G."/>
            <person name="Vilella A.J."/>
            <person name="Villasante A."/>
            <person name="Walenz B."/>
            <person name="Wang J."/>
            <person name="Wasserman M."/>
            <person name="Watts T."/>
            <person name="Wilson D."/>
            <person name="Wilson R.K."/>
            <person name="Wing R.A."/>
            <person name="Wolfner M.F."/>
            <person name="Wong A."/>
            <person name="Wong G.K."/>
            <person name="Wu C.I."/>
            <person name="Wu G."/>
            <person name="Yamamoto D."/>
            <person name="Yang H.P."/>
            <person name="Yang S.P."/>
            <person name="Yorke J.A."/>
            <person name="Yoshida K."/>
            <person name="Zdobnov E."/>
            <person name="Zhang P."/>
            <person name="Zhang Y."/>
            <person name="Zimin A.V."/>
            <person name="Baldwin J."/>
            <person name="Abdouelleil A."/>
            <person name="Abdulkadir J."/>
            <person name="Abebe A."/>
            <person name="Abera B."/>
            <person name="Abreu J."/>
            <person name="Acer S.C."/>
            <person name="Aftuck L."/>
            <person name="Alexander A."/>
            <person name="An P."/>
            <person name="Anderson E."/>
            <person name="Anderson S."/>
            <person name="Arachi H."/>
            <person name="Azer M."/>
            <person name="Bachantsang P."/>
            <person name="Barry A."/>
            <person name="Bayul T."/>
            <person name="Berlin A."/>
            <person name="Bessette D."/>
            <person name="Bloom T."/>
            <person name="Blye J."/>
            <person name="Boguslavskiy L."/>
            <person name="Bonnet C."/>
            <person name="Boukhgalter B."/>
            <person name="Bourzgui I."/>
            <person name="Brown A."/>
            <person name="Cahill P."/>
            <person name="Channer S."/>
            <person name="Cheshatsang Y."/>
            <person name="Chuda L."/>
            <person name="Citroen M."/>
            <person name="Collymore A."/>
            <person name="Cooke P."/>
            <person name="Costello M."/>
            <person name="D'Aco K."/>
            <person name="Daza R."/>
            <person name="De Haan G."/>
            <person name="DeGray S."/>
            <person name="DeMaso C."/>
            <person name="Dhargay N."/>
            <person name="Dooley K."/>
            <person name="Dooley E."/>
            <person name="Doricent M."/>
            <person name="Dorje P."/>
            <person name="Dorjee K."/>
            <person name="Dupes A."/>
            <person name="Elong R."/>
            <person name="Falk J."/>
            <person name="Farina A."/>
            <person name="Faro S."/>
            <person name="Ferguson D."/>
            <person name="Fisher S."/>
            <person name="Foley C.D."/>
            <person name="Franke A."/>
            <person name="Friedrich D."/>
            <person name="Gadbois L."/>
            <person name="Gearin G."/>
            <person name="Gearin C.R."/>
            <person name="Giannoukos G."/>
            <person name="Goode T."/>
            <person name="Graham J."/>
            <person name="Grandbois E."/>
            <person name="Grewal S."/>
            <person name="Gyaltsen K."/>
            <person name="Hafez N."/>
            <person name="Hagos B."/>
            <person name="Hall J."/>
            <person name="Henson C."/>
            <person name="Hollinger A."/>
            <person name="Honan T."/>
            <person name="Huard M.D."/>
            <person name="Hughes L."/>
            <person name="Hurhula B."/>
            <person name="Husby M.E."/>
            <person name="Kamat A."/>
            <person name="Kanga B."/>
            <person name="Kashin S."/>
            <person name="Khazanovich D."/>
            <person name="Kisner P."/>
            <person name="Lance K."/>
            <person name="Lara M."/>
            <person name="Lee W."/>
            <person name="Lennon N."/>
            <person name="Letendre F."/>
            <person name="LeVine R."/>
            <person name="Lipovsky A."/>
            <person name="Liu X."/>
            <person name="Liu J."/>
            <person name="Liu S."/>
            <person name="Lokyitsang T."/>
            <person name="Lokyitsang Y."/>
            <person name="Lubonja R."/>
            <person name="Lui A."/>
            <person name="MacDonald P."/>
            <person name="Magnisalis V."/>
            <person name="Maru K."/>
            <person name="Matthews C."/>
            <person name="McCusker W."/>
            <person name="McDonough S."/>
            <person name="Mehta T."/>
            <person name="Meldrim J."/>
            <person name="Meneus L."/>
            <person name="Mihai O."/>
            <person name="Mihalev A."/>
            <person name="Mihova T."/>
            <person name="Mittelman R."/>
            <person name="Mlenga V."/>
            <person name="Montmayeur A."/>
            <person name="Mulrain L."/>
            <person name="Navidi A."/>
            <person name="Naylor J."/>
            <person name="Negash T."/>
            <person name="Nguyen T."/>
            <person name="Nguyen N."/>
            <person name="Nicol R."/>
            <person name="Norbu C."/>
            <person name="Norbu N."/>
            <person name="Novod N."/>
            <person name="O'Neill B."/>
            <person name="Osman S."/>
            <person name="Markiewicz E."/>
            <person name="Oyono O.L."/>
            <person name="Patti C."/>
            <person name="Phunkhang P."/>
            <person name="Pierre F."/>
            <person name="Priest M."/>
            <person name="Raghuraman S."/>
            <person name="Rege F."/>
            <person name="Reyes R."/>
            <person name="Rise C."/>
            <person name="Rogov P."/>
            <person name="Ross K."/>
            <person name="Ryan E."/>
            <person name="Settipalli S."/>
            <person name="Shea T."/>
            <person name="Sherpa N."/>
            <person name="Shi L."/>
            <person name="Shih D."/>
            <person name="Sparrow T."/>
            <person name="Spaulding J."/>
            <person name="Stalker J."/>
            <person name="Stange-Thomann N."/>
            <person name="Stavropoulos S."/>
            <person name="Stone C."/>
            <person name="Strader C."/>
            <person name="Tesfaye S."/>
            <person name="Thomson T."/>
            <person name="Thoulutsang Y."/>
            <person name="Thoulutsang D."/>
            <person name="Topham K."/>
            <person name="Topping I."/>
            <person name="Tsamla T."/>
            <person name="Vassiliev H."/>
            <person name="Vo A."/>
            <person name="Wangchuk T."/>
            <person name="Wangdi T."/>
            <person name="Weiand M."/>
            <person name="Wilkinson J."/>
            <person name="Wilson A."/>
            <person name="Yadav S."/>
            <person name="Young G."/>
            <person name="Yu Q."/>
            <person name="Zembek L."/>
            <person name="Zhong D."/>
            <person name="Zimmer A."/>
            <person name="Zwirko Z."/>
            <person name="Jaffe D.B."/>
            <person name="Alvarez P."/>
            <person name="Brockman W."/>
            <person name="Butler J."/>
            <person name="Chin C."/>
            <person name="Gnerre S."/>
            <person name="Grabherr M."/>
            <person name="Kleber M."/>
            <person name="Mauceli E."/>
            <person name="MacCallum I."/>
        </authorList>
    </citation>
    <scope>NUCLEOTIDE SEQUENCE [LARGE SCALE GENOMIC DNA]</scope>
    <source>
        <strain evidence="4">Tucson 14024-0371.13</strain>
    </source>
</reference>
<dbReference type="EMBL" id="CH902621">
    <property type="protein sequence ID" value="KPU81652.1"/>
    <property type="molecule type" value="Genomic_DNA"/>
</dbReference>
<gene>
    <name evidence="3" type="primary">Dana\GF26723</name>
    <name evidence="3" type="ORF">GF26723</name>
</gene>
<organism evidence="3 4">
    <name type="scientific">Drosophila ananassae</name>
    <name type="common">Fruit fly</name>
    <dbReference type="NCBI Taxonomy" id="7217"/>
    <lineage>
        <taxon>Eukaryota</taxon>
        <taxon>Metazoa</taxon>
        <taxon>Ecdysozoa</taxon>
        <taxon>Arthropoda</taxon>
        <taxon>Hexapoda</taxon>
        <taxon>Insecta</taxon>
        <taxon>Pterygota</taxon>
        <taxon>Neoptera</taxon>
        <taxon>Endopterygota</taxon>
        <taxon>Diptera</taxon>
        <taxon>Brachycera</taxon>
        <taxon>Muscomorpha</taxon>
        <taxon>Ephydroidea</taxon>
        <taxon>Drosophilidae</taxon>
        <taxon>Drosophila</taxon>
        <taxon>Sophophora</taxon>
    </lineage>
</organism>
<feature type="region of interest" description="Disordered" evidence="1">
    <location>
        <begin position="22"/>
        <end position="54"/>
    </location>
</feature>
<dbReference type="OrthoDB" id="8040481at2759"/>
<dbReference type="Proteomes" id="UP000007801">
    <property type="component" value="Unassembled WGS sequence"/>
</dbReference>
<keyword evidence="4" id="KW-1185">Reference proteome</keyword>
<evidence type="ECO:0000256" key="1">
    <source>
        <dbReference type="SAM" id="MobiDB-lite"/>
    </source>
</evidence>
<evidence type="ECO:0000256" key="2">
    <source>
        <dbReference type="SAM" id="SignalP"/>
    </source>
</evidence>
<evidence type="ECO:0000313" key="3">
    <source>
        <dbReference type="EMBL" id="KPU81652.1"/>
    </source>
</evidence>
<protein>
    <recommendedName>
        <fullName evidence="5">Invertebrate defensins family profile domain-containing protein</fullName>
    </recommendedName>
</protein>
<evidence type="ECO:0008006" key="5">
    <source>
        <dbReference type="Google" id="ProtNLM"/>
    </source>
</evidence>
<feature type="signal peptide" evidence="2">
    <location>
        <begin position="1"/>
        <end position="21"/>
    </location>
</feature>
<dbReference type="InParanoid" id="A0A0N8P239"/>
<proteinExistence type="predicted"/>
<dbReference type="GeneID" id="26514132"/>
<dbReference type="AlphaFoldDB" id="A0A0N8P239"/>
<dbReference type="KEGG" id="dan:26514132"/>
<evidence type="ECO:0000313" key="4">
    <source>
        <dbReference type="Proteomes" id="UP000007801"/>
    </source>
</evidence>
<keyword evidence="2" id="KW-0732">Signal</keyword>
<feature type="compositionally biased region" description="Acidic residues" evidence="1">
    <location>
        <begin position="28"/>
        <end position="45"/>
    </location>
</feature>
<accession>A0A0N8P239</accession>
<feature type="chain" id="PRO_5006029051" description="Invertebrate defensins family profile domain-containing protein" evidence="2">
    <location>
        <begin position="22"/>
        <end position="106"/>
    </location>
</feature>
<dbReference type="STRING" id="7217.A0A0N8P239"/>